<comment type="caution">
    <text evidence="3">The sequence shown here is derived from an EMBL/GenBank/DDBJ whole genome shotgun (WGS) entry which is preliminary data.</text>
</comment>
<dbReference type="SUPFAM" id="SSF49764">
    <property type="entry name" value="HSP20-like chaperones"/>
    <property type="match status" value="1"/>
</dbReference>
<organism evidence="3 4">
    <name type="scientific">Seminavis robusta</name>
    <dbReference type="NCBI Taxonomy" id="568900"/>
    <lineage>
        <taxon>Eukaryota</taxon>
        <taxon>Sar</taxon>
        <taxon>Stramenopiles</taxon>
        <taxon>Ochrophyta</taxon>
        <taxon>Bacillariophyta</taxon>
        <taxon>Bacillariophyceae</taxon>
        <taxon>Bacillariophycidae</taxon>
        <taxon>Naviculales</taxon>
        <taxon>Naviculaceae</taxon>
        <taxon>Seminavis</taxon>
    </lineage>
</organism>
<feature type="domain" description="SAP" evidence="2">
    <location>
        <begin position="294"/>
        <end position="328"/>
    </location>
</feature>
<dbReference type="Gene3D" id="2.60.40.790">
    <property type="match status" value="1"/>
</dbReference>
<dbReference type="InterPro" id="IPR003034">
    <property type="entry name" value="SAP_dom"/>
</dbReference>
<proteinExistence type="predicted"/>
<dbReference type="Pfam" id="PF02037">
    <property type="entry name" value="SAP"/>
    <property type="match status" value="1"/>
</dbReference>
<dbReference type="SMART" id="SM00513">
    <property type="entry name" value="SAP"/>
    <property type="match status" value="1"/>
</dbReference>
<dbReference type="OrthoDB" id="42161at2759"/>
<dbReference type="InterPro" id="IPR036361">
    <property type="entry name" value="SAP_dom_sf"/>
</dbReference>
<dbReference type="PROSITE" id="PS50800">
    <property type="entry name" value="SAP"/>
    <property type="match status" value="1"/>
</dbReference>
<evidence type="ECO:0000259" key="2">
    <source>
        <dbReference type="PROSITE" id="PS50800"/>
    </source>
</evidence>
<evidence type="ECO:0000313" key="3">
    <source>
        <dbReference type="EMBL" id="CAB9500812.1"/>
    </source>
</evidence>
<dbReference type="Pfam" id="PF04969">
    <property type="entry name" value="CS"/>
    <property type="match status" value="1"/>
</dbReference>
<feature type="region of interest" description="Disordered" evidence="1">
    <location>
        <begin position="256"/>
        <end position="292"/>
    </location>
</feature>
<feature type="compositionally biased region" description="Low complexity" evidence="1">
    <location>
        <begin position="265"/>
        <end position="276"/>
    </location>
</feature>
<evidence type="ECO:0000256" key="1">
    <source>
        <dbReference type="SAM" id="MobiDB-lite"/>
    </source>
</evidence>
<dbReference type="Proteomes" id="UP001153069">
    <property type="component" value="Unassembled WGS sequence"/>
</dbReference>
<evidence type="ECO:0000313" key="4">
    <source>
        <dbReference type="Proteomes" id="UP001153069"/>
    </source>
</evidence>
<dbReference type="SUPFAM" id="SSF68906">
    <property type="entry name" value="SAP domain"/>
    <property type="match status" value="1"/>
</dbReference>
<dbReference type="Gene3D" id="1.10.720.30">
    <property type="entry name" value="SAP domain"/>
    <property type="match status" value="1"/>
</dbReference>
<keyword evidence="4" id="KW-1185">Reference proteome</keyword>
<dbReference type="EMBL" id="CAICTM010000092">
    <property type="protein sequence ID" value="CAB9500812.1"/>
    <property type="molecule type" value="Genomic_DNA"/>
</dbReference>
<dbReference type="InterPro" id="IPR007052">
    <property type="entry name" value="CS_dom"/>
</dbReference>
<feature type="compositionally biased region" description="Low complexity" evidence="1">
    <location>
        <begin position="333"/>
        <end position="344"/>
    </location>
</feature>
<dbReference type="AlphaFoldDB" id="A0A9N8DDJ3"/>
<reference evidence="3" key="1">
    <citation type="submission" date="2020-06" db="EMBL/GenBank/DDBJ databases">
        <authorList>
            <consortium name="Plant Systems Biology data submission"/>
        </authorList>
    </citation>
    <scope>NUCLEOTIDE SEQUENCE</scope>
    <source>
        <strain evidence="3">D6</strain>
    </source>
</reference>
<sequence length="358" mass="40467">MSGYGITEDYSWKEDALEIELTVQVPPGTQTKDVHFKARANSIDLRVDTTTLDNNNNNNNNNTKQQQQLILLDGSRKLRGRLSLDGTFWTFSDRRRSITMTLEKYLAAANEYDVVDYDWKGIYPEEEILESKYDEPEMLNVKEYAASLGVDVDNINRSMVDETMFSSGLNLTQKTLEQLTDKGYLEQVTQQADGREYQTNPETGEKQDFAMDATTNKKPKDPTKIQIPFLDTQAPWQQQQTPPTVPVAIDETTKAPVVVDPETLSETVVQQSQQQTQEKKKAPKQDPLSVADPIEQLTVKRLKEILKQQGLKVSGNKKELQERLRDQVNSILTTTTKKSSSTSKANNKDEEGEGLVSP</sequence>
<name>A0A9N8DDJ3_9STRA</name>
<gene>
    <name evidence="3" type="ORF">SEMRO_93_G048250.1</name>
</gene>
<dbReference type="InterPro" id="IPR008978">
    <property type="entry name" value="HSP20-like_chaperone"/>
</dbReference>
<feature type="compositionally biased region" description="Polar residues" evidence="1">
    <location>
        <begin position="191"/>
        <end position="202"/>
    </location>
</feature>
<feature type="region of interest" description="Disordered" evidence="1">
    <location>
        <begin position="191"/>
        <end position="221"/>
    </location>
</feature>
<protein>
    <recommendedName>
        <fullName evidence="2">SAP domain-containing protein</fullName>
    </recommendedName>
</protein>
<feature type="region of interest" description="Disordered" evidence="1">
    <location>
        <begin position="331"/>
        <end position="358"/>
    </location>
</feature>
<accession>A0A9N8DDJ3</accession>